<evidence type="ECO:0000313" key="12">
    <source>
        <dbReference type="Proteomes" id="UP000504612"/>
    </source>
</evidence>
<dbReference type="CTD" id="23639"/>
<evidence type="ECO:0000313" key="13">
    <source>
        <dbReference type="RefSeq" id="XP_026534327.1"/>
    </source>
</evidence>
<dbReference type="InterPro" id="IPR056496">
    <property type="entry name" value="CS_DNAAF11_C"/>
</dbReference>
<evidence type="ECO:0000256" key="10">
    <source>
        <dbReference type="SAM" id="MobiDB-lite"/>
    </source>
</evidence>
<feature type="region of interest" description="Disordered" evidence="10">
    <location>
        <begin position="180"/>
        <end position="213"/>
    </location>
</feature>
<evidence type="ECO:0000256" key="2">
    <source>
        <dbReference type="ARBA" id="ARBA00004496"/>
    </source>
</evidence>
<gene>
    <name evidence="13" type="primary">LRRC6</name>
</gene>
<dbReference type="GO" id="GO:0005929">
    <property type="term" value="C:cilium"/>
    <property type="evidence" value="ECO:0007669"/>
    <property type="project" value="UniProtKB-SubCell"/>
</dbReference>
<keyword evidence="12" id="KW-1185">Reference proteome</keyword>
<dbReference type="SUPFAM" id="SSF52058">
    <property type="entry name" value="L domain-like"/>
    <property type="match status" value="1"/>
</dbReference>
<dbReference type="Gene3D" id="3.80.10.10">
    <property type="entry name" value="Ribonuclease Inhibitor"/>
    <property type="match status" value="1"/>
</dbReference>
<dbReference type="Pfam" id="PF23602">
    <property type="entry name" value="CS_DNAAF11_C"/>
    <property type="match status" value="1"/>
</dbReference>
<evidence type="ECO:0000256" key="9">
    <source>
        <dbReference type="ARBA" id="ARBA00050057"/>
    </source>
</evidence>
<dbReference type="PANTHER" id="PTHR18849:SF0">
    <property type="entry name" value="CILIA- AND FLAGELLA-ASSOCIATED PROTEIN 410-RELATED"/>
    <property type="match status" value="1"/>
</dbReference>
<dbReference type="Pfam" id="PF14580">
    <property type="entry name" value="LRR_9"/>
    <property type="match status" value="1"/>
</dbReference>
<feature type="domain" description="Dynein axonemal assembly factor 11-like CS" evidence="11">
    <location>
        <begin position="266"/>
        <end position="386"/>
    </location>
</feature>
<keyword evidence="5" id="KW-0677">Repeat</keyword>
<name>A0A6J1UTL6_9SAUR</name>
<evidence type="ECO:0000256" key="8">
    <source>
        <dbReference type="ARBA" id="ARBA00049982"/>
    </source>
</evidence>
<comment type="subcellular location">
    <subcellularLocation>
        <location evidence="1">Cell projection</location>
        <location evidence="1">Cilium</location>
    </subcellularLocation>
    <subcellularLocation>
        <location evidence="2">Cytoplasm</location>
    </subcellularLocation>
</comment>
<dbReference type="InterPro" id="IPR032675">
    <property type="entry name" value="LRR_dom_sf"/>
</dbReference>
<evidence type="ECO:0000259" key="11">
    <source>
        <dbReference type="Pfam" id="PF23602"/>
    </source>
</evidence>
<accession>A0A6J1UTL6</accession>
<organism evidence="12 13">
    <name type="scientific">Notechis scutatus</name>
    <name type="common">mainland tiger snake</name>
    <dbReference type="NCBI Taxonomy" id="8663"/>
    <lineage>
        <taxon>Eukaryota</taxon>
        <taxon>Metazoa</taxon>
        <taxon>Chordata</taxon>
        <taxon>Craniata</taxon>
        <taxon>Vertebrata</taxon>
        <taxon>Euteleostomi</taxon>
        <taxon>Lepidosauria</taxon>
        <taxon>Squamata</taxon>
        <taxon>Bifurcata</taxon>
        <taxon>Unidentata</taxon>
        <taxon>Episquamata</taxon>
        <taxon>Toxicofera</taxon>
        <taxon>Serpentes</taxon>
        <taxon>Colubroidea</taxon>
        <taxon>Elapidae</taxon>
        <taxon>Hydrophiinae</taxon>
        <taxon>Notechis</taxon>
    </lineage>
</organism>
<evidence type="ECO:0000256" key="6">
    <source>
        <dbReference type="ARBA" id="ARBA00023069"/>
    </source>
</evidence>
<dbReference type="GeneID" id="113419254"/>
<reference evidence="13" key="1">
    <citation type="submission" date="2025-08" db="UniProtKB">
        <authorList>
            <consortium name="RefSeq"/>
        </authorList>
    </citation>
    <scope>IDENTIFICATION</scope>
</reference>
<feature type="region of interest" description="Disordered" evidence="10">
    <location>
        <begin position="455"/>
        <end position="474"/>
    </location>
</feature>
<dbReference type="Proteomes" id="UP000504612">
    <property type="component" value="Unplaced"/>
</dbReference>
<keyword evidence="7" id="KW-0966">Cell projection</keyword>
<dbReference type="SMART" id="SM00365">
    <property type="entry name" value="LRR_SD22"/>
    <property type="match status" value="3"/>
</dbReference>
<dbReference type="KEGG" id="nss:113419254"/>
<keyword evidence="3" id="KW-0963">Cytoplasm</keyword>
<sequence length="474" mass="55855">MVRITEELVRQRAEHNNCELFSLEEVSLHQQNIEKIEHLDKWCRNLKILYLQNNLISKIENVSRLKKLVYLNLALNNIEKFENLEGCEDLQKLDLTANFIGELSSLKILKNNIHLEELFLIGNPCTDFEGYRQFVVATLQQLRFLDCKEVTRSERIQALQHYPELERKIYQQEQTYRLKREEEKKEAERRMLEKQKERKEKKRGQHVGFEQRSQTDIKTPIYYSVEGAENHHNCEGDGEFRKLILEDDDEDREFWDEPVPHTPEARLEIHQYLEEKRKEKENREQGNKEKSLRTLITPEGRVLNVNETKLPFSLEDDEENNRFILDLGVYRHLDISFLNVDVQPTYVRVMVKEKAFQLVLPEEVKPDSSIAKRSQTTGHLVINMPKAKDVVVTSQKASISEKTFDPRKLQRNLRRHEGLEKLEIDPTKYSFPDVTNIVHKKDQAGQGPLRLQQPKAVDAENLSFEDNPEVPPLI</sequence>
<proteinExistence type="inferred from homology"/>
<feature type="compositionally biased region" description="Basic and acidic residues" evidence="10">
    <location>
        <begin position="180"/>
        <end position="198"/>
    </location>
</feature>
<keyword evidence="4" id="KW-0433">Leucine-rich repeat</keyword>
<dbReference type="AlphaFoldDB" id="A0A6J1UTL6"/>
<comment type="similarity">
    <text evidence="8">Belongs to the tilB family.</text>
</comment>
<dbReference type="PROSITE" id="PS51450">
    <property type="entry name" value="LRR"/>
    <property type="match status" value="3"/>
</dbReference>
<dbReference type="GO" id="GO:0005737">
    <property type="term" value="C:cytoplasm"/>
    <property type="evidence" value="ECO:0007669"/>
    <property type="project" value="UniProtKB-SubCell"/>
</dbReference>
<evidence type="ECO:0000256" key="7">
    <source>
        <dbReference type="ARBA" id="ARBA00023273"/>
    </source>
</evidence>
<evidence type="ECO:0000256" key="4">
    <source>
        <dbReference type="ARBA" id="ARBA00022614"/>
    </source>
</evidence>
<dbReference type="InterPro" id="IPR001611">
    <property type="entry name" value="Leu-rich_rpt"/>
</dbReference>
<dbReference type="PANTHER" id="PTHR18849">
    <property type="entry name" value="LEUCINE RICH REPEAT PROTEIN"/>
    <property type="match status" value="1"/>
</dbReference>
<dbReference type="FunFam" id="3.80.10.10:FF:000052">
    <property type="entry name" value="Leucine rich repeat containing 6"/>
    <property type="match status" value="1"/>
</dbReference>
<dbReference type="GO" id="GO:0036158">
    <property type="term" value="P:outer dynein arm assembly"/>
    <property type="evidence" value="ECO:0007669"/>
    <property type="project" value="TreeGrafter"/>
</dbReference>
<evidence type="ECO:0000256" key="1">
    <source>
        <dbReference type="ARBA" id="ARBA00004138"/>
    </source>
</evidence>
<keyword evidence="6" id="KW-0969">Cilium</keyword>
<dbReference type="RefSeq" id="XP_026534327.1">
    <property type="nucleotide sequence ID" value="XM_026678542.1"/>
</dbReference>
<evidence type="ECO:0000256" key="5">
    <source>
        <dbReference type="ARBA" id="ARBA00022737"/>
    </source>
</evidence>
<protein>
    <recommendedName>
        <fullName evidence="9">Leucine-rich repeat-containing protein 6</fullName>
    </recommendedName>
</protein>
<evidence type="ECO:0000256" key="3">
    <source>
        <dbReference type="ARBA" id="ARBA00022490"/>
    </source>
</evidence>